<dbReference type="Gene3D" id="3.10.450.50">
    <property type="match status" value="2"/>
</dbReference>
<name>A0A1W0XBI6_HYPEX</name>
<keyword evidence="4" id="KW-1185">Reference proteome</keyword>
<protein>
    <recommendedName>
        <fullName evidence="5">SnoaL-like domain-containing protein</fullName>
    </recommendedName>
</protein>
<proteinExistence type="predicted"/>
<dbReference type="EMBL" id="MTYJ01000005">
    <property type="protein sequence ID" value="OQV24875.1"/>
    <property type="molecule type" value="Genomic_DNA"/>
</dbReference>
<evidence type="ECO:0000313" key="3">
    <source>
        <dbReference type="EMBL" id="OQV24875.1"/>
    </source>
</evidence>
<feature type="region of interest" description="Disordered" evidence="1">
    <location>
        <begin position="264"/>
        <end position="371"/>
    </location>
</feature>
<feature type="signal peptide" evidence="2">
    <location>
        <begin position="1"/>
        <end position="21"/>
    </location>
</feature>
<sequence length="591" mass="63688">MTRLAVSALLSTMLLLPFYNALPVLPVRPTTQTPSLGVTDSEACVSTTFFSKPINTAVQIKLRDPFAAAYLFQGSCVLQVNLTKDGKLAAVGPAVAIAERFSGPHFPAGTIVGYINNNRKVDAQPSLLNNSGNAADDCHQPHPDSPVIYCPGHGSAWKDYVNIQSTFFDQTGVYTRFSYDPKQTNWLFKESSYITYIGTTISSKLATIQSFLNIDGTKTFVFGTDQSGQTVVGVLSHPTSDKSGASWVSEPSAAKNLLTVTLPETTTASPSTTPVSVEPSTAPEECYEETTQAAEQTTVAAEQSTQAAKQSTQTAEQTTEAAEQTTQAAEQTTQAAEQTTQAAAQTTQPAAKTNVAPAPRPTRKANPNKKQEVRDLLKAIETGAKEPFNVIDPKHYIQHNPAATEGLAGVAALMESLKKTARVEVKRVFQDGDYVFAHTDYNFFGPKFGFDIFRYENGFIVEHWDNLQTKPSALNPSKHSMIDGTIQDTQTVSAKDAAANKETVLKYLEENFVKGNTTQLGSFFDRSGTLIQHNPLMGDGVNTPTGLRKSLSDAAKAGKTVKYSKVHKVLGEGNFVLAVSEATRAGEHLAV</sequence>
<dbReference type="SUPFAM" id="SSF54427">
    <property type="entry name" value="NTF2-like"/>
    <property type="match status" value="1"/>
</dbReference>
<organism evidence="3 4">
    <name type="scientific">Hypsibius exemplaris</name>
    <name type="common">Freshwater tardigrade</name>
    <dbReference type="NCBI Taxonomy" id="2072580"/>
    <lineage>
        <taxon>Eukaryota</taxon>
        <taxon>Metazoa</taxon>
        <taxon>Ecdysozoa</taxon>
        <taxon>Tardigrada</taxon>
        <taxon>Eutardigrada</taxon>
        <taxon>Parachela</taxon>
        <taxon>Hypsibioidea</taxon>
        <taxon>Hypsibiidae</taxon>
        <taxon>Hypsibius</taxon>
    </lineage>
</organism>
<evidence type="ECO:0000313" key="4">
    <source>
        <dbReference type="Proteomes" id="UP000192578"/>
    </source>
</evidence>
<accession>A0A1W0XBI6</accession>
<keyword evidence="2" id="KW-0732">Signal</keyword>
<dbReference type="OrthoDB" id="2155522at2759"/>
<dbReference type="InterPro" id="IPR032710">
    <property type="entry name" value="NTF2-like_dom_sf"/>
</dbReference>
<evidence type="ECO:0008006" key="5">
    <source>
        <dbReference type="Google" id="ProtNLM"/>
    </source>
</evidence>
<gene>
    <name evidence="3" type="ORF">BV898_01461</name>
</gene>
<feature type="chain" id="PRO_5013297616" description="SnoaL-like domain-containing protein" evidence="2">
    <location>
        <begin position="22"/>
        <end position="591"/>
    </location>
</feature>
<reference evidence="4" key="1">
    <citation type="submission" date="2017-01" db="EMBL/GenBank/DDBJ databases">
        <title>Comparative genomics of anhydrobiosis in the tardigrade Hypsibius dujardini.</title>
        <authorList>
            <person name="Yoshida Y."/>
            <person name="Koutsovoulos G."/>
            <person name="Laetsch D."/>
            <person name="Stevens L."/>
            <person name="Kumar S."/>
            <person name="Horikawa D."/>
            <person name="Ishino K."/>
            <person name="Komine S."/>
            <person name="Tomita M."/>
            <person name="Blaxter M."/>
            <person name="Arakawa K."/>
        </authorList>
    </citation>
    <scope>NUCLEOTIDE SEQUENCE [LARGE SCALE GENOMIC DNA]</scope>
    <source>
        <strain evidence="4">Z151</strain>
    </source>
</reference>
<comment type="caution">
    <text evidence="3">The sequence shown here is derived from an EMBL/GenBank/DDBJ whole genome shotgun (WGS) entry which is preliminary data.</text>
</comment>
<dbReference type="AlphaFoldDB" id="A0A1W0XBI6"/>
<feature type="compositionally biased region" description="Low complexity" evidence="1">
    <location>
        <begin position="264"/>
        <end position="353"/>
    </location>
</feature>
<evidence type="ECO:0000256" key="2">
    <source>
        <dbReference type="SAM" id="SignalP"/>
    </source>
</evidence>
<evidence type="ECO:0000256" key="1">
    <source>
        <dbReference type="SAM" id="MobiDB-lite"/>
    </source>
</evidence>
<dbReference type="Proteomes" id="UP000192578">
    <property type="component" value="Unassembled WGS sequence"/>
</dbReference>